<gene>
    <name evidence="1" type="ORF">FMOSSE_LOCUS10745</name>
</gene>
<dbReference type="EMBL" id="CAJVPP010003740">
    <property type="protein sequence ID" value="CAG8636140.1"/>
    <property type="molecule type" value="Genomic_DNA"/>
</dbReference>
<dbReference type="Proteomes" id="UP000789375">
    <property type="component" value="Unassembled WGS sequence"/>
</dbReference>
<sequence>MEVINVKPKREVLPTQALVAAHSKSLLPFSFIRRLFHIQGST</sequence>
<name>A0A9N9DHP7_FUNMO</name>
<dbReference type="AlphaFoldDB" id="A0A9N9DHP7"/>
<evidence type="ECO:0000313" key="1">
    <source>
        <dbReference type="EMBL" id="CAG8636140.1"/>
    </source>
</evidence>
<evidence type="ECO:0000313" key="2">
    <source>
        <dbReference type="Proteomes" id="UP000789375"/>
    </source>
</evidence>
<reference evidence="1" key="1">
    <citation type="submission" date="2021-06" db="EMBL/GenBank/DDBJ databases">
        <authorList>
            <person name="Kallberg Y."/>
            <person name="Tangrot J."/>
            <person name="Rosling A."/>
        </authorList>
    </citation>
    <scope>NUCLEOTIDE SEQUENCE</scope>
    <source>
        <strain evidence="1">87-6 pot B 2015</strain>
    </source>
</reference>
<protein>
    <submittedName>
        <fullName evidence="1">6016_t:CDS:1</fullName>
    </submittedName>
</protein>
<proteinExistence type="predicted"/>
<keyword evidence="2" id="KW-1185">Reference proteome</keyword>
<accession>A0A9N9DHP7</accession>
<comment type="caution">
    <text evidence="1">The sequence shown here is derived from an EMBL/GenBank/DDBJ whole genome shotgun (WGS) entry which is preliminary data.</text>
</comment>
<organism evidence="1 2">
    <name type="scientific">Funneliformis mosseae</name>
    <name type="common">Endomycorrhizal fungus</name>
    <name type="synonym">Glomus mosseae</name>
    <dbReference type="NCBI Taxonomy" id="27381"/>
    <lineage>
        <taxon>Eukaryota</taxon>
        <taxon>Fungi</taxon>
        <taxon>Fungi incertae sedis</taxon>
        <taxon>Mucoromycota</taxon>
        <taxon>Glomeromycotina</taxon>
        <taxon>Glomeromycetes</taxon>
        <taxon>Glomerales</taxon>
        <taxon>Glomeraceae</taxon>
        <taxon>Funneliformis</taxon>
    </lineage>
</organism>